<dbReference type="SUPFAM" id="SSF49299">
    <property type="entry name" value="PKD domain"/>
    <property type="match status" value="1"/>
</dbReference>
<reference evidence="4" key="1">
    <citation type="journal article" date="2014" name="Front. Microbiol.">
        <title>High frequency of phylogenetically diverse reductive dehalogenase-homologous genes in deep subseafloor sedimentary metagenomes.</title>
        <authorList>
            <person name="Kawai M."/>
            <person name="Futagami T."/>
            <person name="Toyoda A."/>
            <person name="Takaki Y."/>
            <person name="Nishi S."/>
            <person name="Hori S."/>
            <person name="Arai W."/>
            <person name="Tsubouchi T."/>
            <person name="Morono Y."/>
            <person name="Uchiyama I."/>
            <person name="Ito T."/>
            <person name="Fujiyama A."/>
            <person name="Inagaki F."/>
            <person name="Takami H."/>
        </authorList>
    </citation>
    <scope>NUCLEOTIDE SEQUENCE</scope>
    <source>
        <strain evidence="4">Expedition CK06-06</strain>
    </source>
</reference>
<dbReference type="InterPro" id="IPR035986">
    <property type="entry name" value="PKD_dom_sf"/>
</dbReference>
<organism evidence="4">
    <name type="scientific">marine sediment metagenome</name>
    <dbReference type="NCBI Taxonomy" id="412755"/>
    <lineage>
        <taxon>unclassified sequences</taxon>
        <taxon>metagenomes</taxon>
        <taxon>ecological metagenomes</taxon>
    </lineage>
</organism>
<evidence type="ECO:0000259" key="3">
    <source>
        <dbReference type="PROSITE" id="PS50093"/>
    </source>
</evidence>
<evidence type="ECO:0000256" key="2">
    <source>
        <dbReference type="SAM" id="Phobius"/>
    </source>
</evidence>
<protein>
    <recommendedName>
        <fullName evidence="3">PKD domain-containing protein</fullName>
    </recommendedName>
</protein>
<sequence length="270" mass="30556">AENLGGYVVSSKRWKEEERLAGIITIRVPAEDFGDAMEALRKLAVDVTHEDTSSKDVTEEYVDLSAKLKNLEATEEQYLRLMEKAEEVEDMLAVQREISKTRGEIEQTKGRMQYLEQTSATSLIRVQLNQAEIDVSFTASKKRVKEGEKVEFEGRVHGGFPPYSYEWDFGDGETSTSAYPIHSYKSVGSYTVSLKVTDDKDNTDTRTRDDYIAVHAGWNAGNIASSAWNGLVTFGHVLANIFIWVGILSPIWIVVGGGVFYWWRRRKRRA</sequence>
<feature type="transmembrane region" description="Helical" evidence="2">
    <location>
        <begin position="241"/>
        <end position="263"/>
    </location>
</feature>
<evidence type="ECO:0000313" key="4">
    <source>
        <dbReference type="EMBL" id="GAI76414.1"/>
    </source>
</evidence>
<keyword evidence="1" id="KW-0175">Coiled coil</keyword>
<keyword evidence="2" id="KW-0812">Transmembrane</keyword>
<dbReference type="Pfam" id="PF18911">
    <property type="entry name" value="PKD_4"/>
    <property type="match status" value="1"/>
</dbReference>
<proteinExistence type="predicted"/>
<accession>X1T8T2</accession>
<dbReference type="InterPro" id="IPR022409">
    <property type="entry name" value="PKD/Chitinase_dom"/>
</dbReference>
<keyword evidence="2" id="KW-0472">Membrane</keyword>
<dbReference type="InterPro" id="IPR013783">
    <property type="entry name" value="Ig-like_fold"/>
</dbReference>
<dbReference type="InterPro" id="IPR000601">
    <property type="entry name" value="PKD_dom"/>
</dbReference>
<feature type="non-terminal residue" evidence="4">
    <location>
        <position position="1"/>
    </location>
</feature>
<dbReference type="AlphaFoldDB" id="X1T8T2"/>
<dbReference type="SMART" id="SM00089">
    <property type="entry name" value="PKD"/>
    <property type="match status" value="1"/>
</dbReference>
<feature type="domain" description="PKD" evidence="3">
    <location>
        <begin position="159"/>
        <end position="214"/>
    </location>
</feature>
<keyword evidence="2" id="KW-1133">Transmembrane helix</keyword>
<gene>
    <name evidence="4" type="ORF">S12H4_16157</name>
</gene>
<dbReference type="Gene3D" id="2.60.40.10">
    <property type="entry name" value="Immunoglobulins"/>
    <property type="match status" value="1"/>
</dbReference>
<evidence type="ECO:0000256" key="1">
    <source>
        <dbReference type="SAM" id="Coils"/>
    </source>
</evidence>
<feature type="coiled-coil region" evidence="1">
    <location>
        <begin position="54"/>
        <end position="91"/>
    </location>
</feature>
<dbReference type="EMBL" id="BARW01007799">
    <property type="protein sequence ID" value="GAI76414.1"/>
    <property type="molecule type" value="Genomic_DNA"/>
</dbReference>
<dbReference type="Pfam" id="PF14257">
    <property type="entry name" value="DUF4349"/>
    <property type="match status" value="1"/>
</dbReference>
<name>X1T8T2_9ZZZZ</name>
<dbReference type="InterPro" id="IPR025645">
    <property type="entry name" value="DUF4349"/>
</dbReference>
<comment type="caution">
    <text evidence="4">The sequence shown here is derived from an EMBL/GenBank/DDBJ whole genome shotgun (WGS) entry which is preliminary data.</text>
</comment>
<dbReference type="PROSITE" id="PS50093">
    <property type="entry name" value="PKD"/>
    <property type="match status" value="1"/>
</dbReference>
<dbReference type="CDD" id="cd00146">
    <property type="entry name" value="PKD"/>
    <property type="match status" value="1"/>
</dbReference>